<evidence type="ECO:0000313" key="3">
    <source>
        <dbReference type="Proteomes" id="UP001519289"/>
    </source>
</evidence>
<dbReference type="Pfam" id="PF25791">
    <property type="entry name" value="WHD_BREX_BrxC"/>
    <property type="match status" value="1"/>
</dbReference>
<keyword evidence="3" id="KW-1185">Reference proteome</keyword>
<evidence type="ECO:0000259" key="1">
    <source>
        <dbReference type="Pfam" id="PF25791"/>
    </source>
</evidence>
<organism evidence="2 3">
    <name type="scientific">Symbiobacterium terraclitae</name>
    <dbReference type="NCBI Taxonomy" id="557451"/>
    <lineage>
        <taxon>Bacteria</taxon>
        <taxon>Bacillati</taxon>
        <taxon>Bacillota</taxon>
        <taxon>Clostridia</taxon>
        <taxon>Eubacteriales</taxon>
        <taxon>Symbiobacteriaceae</taxon>
        <taxon>Symbiobacterium</taxon>
    </lineage>
</organism>
<proteinExistence type="predicted"/>
<dbReference type="Proteomes" id="UP001519289">
    <property type="component" value="Unassembled WGS sequence"/>
</dbReference>
<evidence type="ECO:0000313" key="2">
    <source>
        <dbReference type="EMBL" id="MBP2018669.1"/>
    </source>
</evidence>
<dbReference type="EMBL" id="JAGGLG010000016">
    <property type="protein sequence ID" value="MBP2018669.1"/>
    <property type="molecule type" value="Genomic_DNA"/>
</dbReference>
<dbReference type="RefSeq" id="WP_209466797.1">
    <property type="nucleotide sequence ID" value="NZ_JAGGLG010000016.1"/>
</dbReference>
<dbReference type="SUPFAM" id="SSF52540">
    <property type="entry name" value="P-loop containing nucleoside triphosphate hydrolases"/>
    <property type="match status" value="1"/>
</dbReference>
<protein>
    <recommendedName>
        <fullName evidence="1">Probable ATP-binding protein BrxC winged helix-turn-helix domain-containing protein</fullName>
    </recommendedName>
</protein>
<feature type="domain" description="Probable ATP-binding protein BrxC winged helix-turn-helix" evidence="1">
    <location>
        <begin position="791"/>
        <end position="866"/>
    </location>
</feature>
<dbReference type="InterPro" id="IPR027417">
    <property type="entry name" value="P-loop_NTPase"/>
</dbReference>
<reference evidence="2 3" key="1">
    <citation type="submission" date="2021-03" db="EMBL/GenBank/DDBJ databases">
        <title>Genomic Encyclopedia of Type Strains, Phase IV (KMG-IV): sequencing the most valuable type-strain genomes for metagenomic binning, comparative biology and taxonomic classification.</title>
        <authorList>
            <person name="Goeker M."/>
        </authorList>
    </citation>
    <scope>NUCLEOTIDE SEQUENCE [LARGE SCALE GENOMIC DNA]</scope>
    <source>
        <strain evidence="2 3">DSM 27138</strain>
    </source>
</reference>
<name>A0ABS4JT15_9FIRM</name>
<dbReference type="NCBIfam" id="NF033441">
    <property type="entry name" value="BREX_BrxC"/>
    <property type="match status" value="1"/>
</dbReference>
<dbReference type="InterPro" id="IPR058038">
    <property type="entry name" value="BREX_BrxC_wHTH"/>
</dbReference>
<comment type="caution">
    <text evidence="2">The sequence shown here is derived from an EMBL/GenBank/DDBJ whole genome shotgun (WGS) entry which is preliminary data.</text>
</comment>
<accession>A0ABS4JT15</accession>
<gene>
    <name evidence="2" type="ORF">J2Z79_002084</name>
</gene>
<sequence length="1199" mass="135996">MLAKLRVDDLFEYDIHRTIEEVIKVDQTDEAIVAREIREYVVTEKIQEAFTDLLERYLETPQKPHEGIGIWISGFFGSGKSSFAKILGYILENRTLLGDRAVDLFLDRLPGAGSDRLRVVLHEIIRRIPTQAIIFDVATDRMAKSGSERITTLMYRALLRNLGYSQDFNFAELEINLEAEGKLAEFEALYEQLYGRPWRQGRELIVLAINQASRVLHEMDPVTYPSADSWAKSIQKIDIDTDPNRFADRVLELMKRRGEGRAVIFVIDEVGQYVARSTDKMLDLQGVVQALGVKGRGKVWVAVTSQERLDEIVSSLDQTRIELARLQDRFPLRVDLVAADIAEVTSRRVLAKRAAARDELERLFETFKGQLATFTRLDGSARYPGLTAEGFVRFYPFLPYQIDLIVDIISGLRLQAGGSTHTGGSSRTIIKLAQQAIISDRVGLGSQEVGALVTLDMVYDLIEQFVHPDRRADIDRILRDFPPEQYPLVGKVAKAICLLEFVRNVKRSPETLAAVLHPHIHSPSLLPEVQAALDLLKNNQWIEEAEGGWRLLTPEGKKWAKERQNLPEPREGECIRYQKVLLAELFKDVRGYRHRGHRTFRPTIRFAGEVLGNAGDVDVELLLVDEERFETARKEALERSRESQTVFWVAAIGSALYKELDQYHRSFRMIETYKRSARDRGVREQLEMEERRLAGHASNVKNLLSRALMNGDTYFRGVRRDARSLAEDLSDVLQQLFAHVVPALYPKFDLAAVMVKDADIFKVIEGKNLGTLSEVCHVGTNRLGLVVKEGGQYKPNADADIAAEIFQYIDRQHRMGEKVTGKQLVDHFRGFGYGWDSEPVRLATAILLRAGKLEITSAGQRIQSHTDPGAREVFATLPGFRAASFAPKSGGITWEQQVMAGTRLESIYGKEAPLDDPGPIAQAIKEVRDQESAVVHDVQKKLYQAGLRGAERLDLYLKTLNAIANQSTDDLIKAFLDSADDLAEWHQFTHRLKAELGTSTIETVREARQALRTAWSALEQRAEGEPLREAAHRLRDNLESERWFESLPTIRTDRSLLVKAYVDLYRRVYGRRREVYLAAIETVKGHARWTELSEAQQRDVLLTLHQRAGVERIFDERALPTDPTILEMEAHIEAVDQAVAQAIYEIEQLTQPKARIERVKVSQFVSGAIEDQETLEEALGRLRDYCAKLLQQDVKVILE</sequence>
<dbReference type="InterPro" id="IPR047679">
    <property type="entry name" value="BREX_BrxC"/>
</dbReference>